<dbReference type="InterPro" id="IPR020845">
    <property type="entry name" value="AMP-binding_CS"/>
</dbReference>
<dbReference type="InterPro" id="IPR050237">
    <property type="entry name" value="ATP-dep_AMP-bd_enzyme"/>
</dbReference>
<dbReference type="Gene3D" id="3.40.50.12780">
    <property type="entry name" value="N-terminal domain of ligase-like"/>
    <property type="match status" value="1"/>
</dbReference>
<dbReference type="InterPro" id="IPR042099">
    <property type="entry name" value="ANL_N_sf"/>
</dbReference>
<dbReference type="Pfam" id="PF13193">
    <property type="entry name" value="AMP-binding_C"/>
    <property type="match status" value="1"/>
</dbReference>
<dbReference type="PANTHER" id="PTHR43767">
    <property type="entry name" value="LONG-CHAIN-FATTY-ACID--COA LIGASE"/>
    <property type="match status" value="1"/>
</dbReference>
<evidence type="ECO:0000313" key="3">
    <source>
        <dbReference type="EMBL" id="MFC7604857.1"/>
    </source>
</evidence>
<gene>
    <name evidence="3" type="ORF">ACFQVD_32595</name>
</gene>
<dbReference type="SUPFAM" id="SSF56801">
    <property type="entry name" value="Acetyl-CoA synthetase-like"/>
    <property type="match status" value="1"/>
</dbReference>
<dbReference type="PANTHER" id="PTHR43767:SF1">
    <property type="entry name" value="NONRIBOSOMAL PEPTIDE SYNTHASE PES1 (EUROFUNG)-RELATED"/>
    <property type="match status" value="1"/>
</dbReference>
<dbReference type="InterPro" id="IPR025110">
    <property type="entry name" value="AMP-bd_C"/>
</dbReference>
<evidence type="ECO:0000313" key="4">
    <source>
        <dbReference type="Proteomes" id="UP001596514"/>
    </source>
</evidence>
<dbReference type="InterPro" id="IPR000873">
    <property type="entry name" value="AMP-dep_synth/lig_dom"/>
</dbReference>
<dbReference type="RefSeq" id="WP_343971457.1">
    <property type="nucleotide sequence ID" value="NZ_BAAAGK010000089.1"/>
</dbReference>
<proteinExistence type="predicted"/>
<accession>A0ABW2T8N5</accession>
<dbReference type="Proteomes" id="UP001596514">
    <property type="component" value="Unassembled WGS sequence"/>
</dbReference>
<name>A0ABW2T8N5_9ACTN</name>
<dbReference type="PROSITE" id="PS00455">
    <property type="entry name" value="AMP_BINDING"/>
    <property type="match status" value="1"/>
</dbReference>
<dbReference type="Gene3D" id="3.30.300.30">
    <property type="match status" value="1"/>
</dbReference>
<feature type="domain" description="AMP-binding enzyme C-terminal" evidence="2">
    <location>
        <begin position="431"/>
        <end position="506"/>
    </location>
</feature>
<evidence type="ECO:0000259" key="1">
    <source>
        <dbReference type="Pfam" id="PF00501"/>
    </source>
</evidence>
<dbReference type="InterPro" id="IPR045851">
    <property type="entry name" value="AMP-bd_C_sf"/>
</dbReference>
<dbReference type="EMBL" id="JBHTEE010000001">
    <property type="protein sequence ID" value="MFC7604857.1"/>
    <property type="molecule type" value="Genomic_DNA"/>
</dbReference>
<comment type="caution">
    <text evidence="3">The sequence shown here is derived from an EMBL/GenBank/DDBJ whole genome shotgun (WGS) entry which is preliminary data.</text>
</comment>
<reference evidence="4" key="1">
    <citation type="journal article" date="2019" name="Int. J. Syst. Evol. Microbiol.">
        <title>The Global Catalogue of Microorganisms (GCM) 10K type strain sequencing project: providing services to taxonomists for standard genome sequencing and annotation.</title>
        <authorList>
            <consortium name="The Broad Institute Genomics Platform"/>
            <consortium name="The Broad Institute Genome Sequencing Center for Infectious Disease"/>
            <person name="Wu L."/>
            <person name="Ma J."/>
        </authorList>
    </citation>
    <scope>NUCLEOTIDE SEQUENCE [LARGE SCALE GENOMIC DNA]</scope>
    <source>
        <strain evidence="4">JCM 10083</strain>
    </source>
</reference>
<protein>
    <submittedName>
        <fullName evidence="3">AMP-binding protein</fullName>
    </submittedName>
</protein>
<keyword evidence="4" id="KW-1185">Reference proteome</keyword>
<feature type="domain" description="AMP-dependent synthetase/ligase" evidence="1">
    <location>
        <begin position="24"/>
        <end position="373"/>
    </location>
</feature>
<dbReference type="Pfam" id="PF00501">
    <property type="entry name" value="AMP-binding"/>
    <property type="match status" value="1"/>
</dbReference>
<sequence>MSGEWWGPEVPEADECVVAELLVRRAAEHPDRVYVIFEDGTRWTYAETLDQAERVAAGLHALGVRPGDTVVSWLPNGPDALRVWFGVNLLGGALVPLNTAYRGRLLEHAIRLSGARVAVVHGELAGRLDEIDACALERVVVLGEGDSRPAGRAGMLGAEALAAPSPGFRPDSPPRPWDSYAVILTSGTTGPSKGVLCSYVQLAACARAAFGGCFGAADRYMVNLPLFHAGGTIGTYAALLLGGGISLVSAFDTESFWPAVRDTGTTHVTLLGVMATFLGKRPPSPHDRAHPLRHVFMIPLIEDSAAFAERFGVDVVAMFNMTEVSIPIISGPNPDVPGTSGRLRPGVEARVVNEHDRPVPDGEVGELVLRTAQPWALNSGYLGMPEATARVWRNGWFHTGDAFRTVDGEYFFVDRMGDTIRRRGENISSAEVETELLAHPSVREAAVVAVPSPYGEDDVLAVVAPVDGAEIDPAELLRFLIPRMAHFMVPRYVRVVDALPHTPTNKIEKHRLRSEGVTADTADRERLGVAVRRDRIGGTPAAG</sequence>
<organism evidence="3 4">
    <name type="scientific">Streptosporangium amethystogenes subsp. fukuiense</name>
    <dbReference type="NCBI Taxonomy" id="698418"/>
    <lineage>
        <taxon>Bacteria</taxon>
        <taxon>Bacillati</taxon>
        <taxon>Actinomycetota</taxon>
        <taxon>Actinomycetes</taxon>
        <taxon>Streptosporangiales</taxon>
        <taxon>Streptosporangiaceae</taxon>
        <taxon>Streptosporangium</taxon>
    </lineage>
</organism>
<evidence type="ECO:0000259" key="2">
    <source>
        <dbReference type="Pfam" id="PF13193"/>
    </source>
</evidence>